<evidence type="ECO:0000313" key="1">
    <source>
        <dbReference type="EMBL" id="CAF1537519.1"/>
    </source>
</evidence>
<name>A0A816BXZ7_9BILA</name>
<gene>
    <name evidence="2" type="ORF">GPM918_LOCUS43339</name>
    <name evidence="1" type="ORF">OVA965_LOCUS38590</name>
    <name evidence="4" type="ORF">SRO942_LOCUS44808</name>
    <name evidence="3" type="ORF">TMI583_LOCUS39789</name>
</gene>
<protein>
    <recommendedName>
        <fullName evidence="6">F-box domain-containing protein</fullName>
    </recommendedName>
</protein>
<dbReference type="Proteomes" id="UP000681722">
    <property type="component" value="Unassembled WGS sequence"/>
</dbReference>
<evidence type="ECO:0000313" key="4">
    <source>
        <dbReference type="EMBL" id="CAF4500387.1"/>
    </source>
</evidence>
<dbReference type="AlphaFoldDB" id="A0A816BXZ7"/>
<evidence type="ECO:0000313" key="5">
    <source>
        <dbReference type="Proteomes" id="UP000663829"/>
    </source>
</evidence>
<evidence type="ECO:0000313" key="3">
    <source>
        <dbReference type="EMBL" id="CAF4325341.1"/>
    </source>
</evidence>
<evidence type="ECO:0008006" key="6">
    <source>
        <dbReference type="Google" id="ProtNLM"/>
    </source>
</evidence>
<reference evidence="2" key="1">
    <citation type="submission" date="2021-02" db="EMBL/GenBank/DDBJ databases">
        <authorList>
            <person name="Nowell W R."/>
        </authorList>
    </citation>
    <scope>NUCLEOTIDE SEQUENCE</scope>
</reference>
<keyword evidence="5" id="KW-1185">Reference proteome</keyword>
<dbReference type="EMBL" id="CAJOBC010105914">
    <property type="protein sequence ID" value="CAF4500387.1"/>
    <property type="molecule type" value="Genomic_DNA"/>
</dbReference>
<organism evidence="2 5">
    <name type="scientific">Didymodactylos carnosus</name>
    <dbReference type="NCBI Taxonomy" id="1234261"/>
    <lineage>
        <taxon>Eukaryota</taxon>
        <taxon>Metazoa</taxon>
        <taxon>Spiralia</taxon>
        <taxon>Gnathifera</taxon>
        <taxon>Rotifera</taxon>
        <taxon>Eurotatoria</taxon>
        <taxon>Bdelloidea</taxon>
        <taxon>Philodinida</taxon>
        <taxon>Philodinidae</taxon>
        <taxon>Didymodactylos</taxon>
    </lineage>
</organism>
<proteinExistence type="predicted"/>
<dbReference type="EMBL" id="CAJNOK010038340">
    <property type="protein sequence ID" value="CAF1537519.1"/>
    <property type="molecule type" value="Genomic_DNA"/>
</dbReference>
<dbReference type="Proteomes" id="UP000682733">
    <property type="component" value="Unassembled WGS sequence"/>
</dbReference>
<evidence type="ECO:0000313" key="2">
    <source>
        <dbReference type="EMBL" id="CAF1614872.1"/>
    </source>
</evidence>
<dbReference type="EMBL" id="CAJNOQ010039005">
    <property type="protein sequence ID" value="CAF1614872.1"/>
    <property type="molecule type" value="Genomic_DNA"/>
</dbReference>
<sequence>MPFFTFDALLNELHLNLLTYLTITDSTLAFFNLNSRFNSLIHQSFRYKTFDFTNVTQQAFDEMLKFAHTEFLHKIYSLKLSDLPTVGAIDHFISHFNIRHLSNLQSLFLHEPVALQVKQF</sequence>
<dbReference type="Proteomes" id="UP000677228">
    <property type="component" value="Unassembled WGS sequence"/>
</dbReference>
<dbReference type="Proteomes" id="UP000663829">
    <property type="component" value="Unassembled WGS sequence"/>
</dbReference>
<comment type="caution">
    <text evidence="2">The sequence shown here is derived from an EMBL/GenBank/DDBJ whole genome shotgun (WGS) entry which is preliminary data.</text>
</comment>
<accession>A0A816BXZ7</accession>
<dbReference type="EMBL" id="CAJOBA010060640">
    <property type="protein sequence ID" value="CAF4325341.1"/>
    <property type="molecule type" value="Genomic_DNA"/>
</dbReference>